<keyword evidence="3 7" id="KW-0378">Hydrolase</keyword>
<name>A0ABD5U8S0_9EURY</name>
<keyword evidence="1" id="KW-0645">Protease</keyword>
<keyword evidence="8" id="KW-1185">Reference proteome</keyword>
<dbReference type="GO" id="GO:0006508">
    <property type="term" value="P:proteolysis"/>
    <property type="evidence" value="ECO:0007669"/>
    <property type="project" value="UniProtKB-KW"/>
</dbReference>
<dbReference type="GO" id="GO:0008237">
    <property type="term" value="F:metallopeptidase activity"/>
    <property type="evidence" value="ECO:0007669"/>
    <property type="project" value="UniProtKB-KW"/>
</dbReference>
<evidence type="ECO:0000256" key="2">
    <source>
        <dbReference type="ARBA" id="ARBA00022723"/>
    </source>
</evidence>
<reference evidence="7 8" key="1">
    <citation type="journal article" date="2019" name="Int. J. Syst. Evol. Microbiol.">
        <title>The Global Catalogue of Microorganisms (GCM) 10K type strain sequencing project: providing services to taxonomists for standard genome sequencing and annotation.</title>
        <authorList>
            <consortium name="The Broad Institute Genomics Platform"/>
            <consortium name="The Broad Institute Genome Sequencing Center for Infectious Disease"/>
            <person name="Wu L."/>
            <person name="Ma J."/>
        </authorList>
    </citation>
    <scope>NUCLEOTIDE SEQUENCE [LARGE SCALE GENOMIC DNA]</scope>
    <source>
        <strain evidence="7 8">PSRA2</strain>
    </source>
</reference>
<evidence type="ECO:0000256" key="3">
    <source>
        <dbReference type="ARBA" id="ARBA00022801"/>
    </source>
</evidence>
<keyword evidence="7" id="KW-0482">Metalloprotease</keyword>
<sequence length="342" mass="36499">MTDGPDSWFPLPLPLSLALCALVLLAGCTSQVPTVPSTDESRGIVSDNPWGTETLTVALVDETGADRDFEPLVAEALAYWEANAERYAGYGVTYRLDPDAADPDIVVTVVDDIGTCGTEDHAAGCAPYITRGPVDRPVEVEVRTGFSDDSTVQVLTHELGHTLGLAHGDDPRDVMAAESSLVTPPQPNATDRALPWANETLRVAIDDAAVPTDEREAVAEQVGAALAYYERGADGTVPENVSFEVVASNASADVTVRFTDESTCHEGPASCGTLEGPDPDGDGAMETYTALDITLTGIETDAVAWHVARWLGTGFGFETEDEYPDPLRRDATASEQRGEWWR</sequence>
<dbReference type="EC" id="3.4.24.-" evidence="7"/>
<dbReference type="SUPFAM" id="SSF55486">
    <property type="entry name" value="Metalloproteases ('zincins'), catalytic domain"/>
    <property type="match status" value="1"/>
</dbReference>
<dbReference type="RefSeq" id="WP_304448606.1">
    <property type="nucleotide sequence ID" value="NZ_JARRAH010000001.1"/>
</dbReference>
<dbReference type="AlphaFoldDB" id="A0ABD5U8S0"/>
<feature type="domain" description="Peptidase M10 metallopeptidase" evidence="6">
    <location>
        <begin position="150"/>
        <end position="177"/>
    </location>
</feature>
<keyword evidence="4" id="KW-0862">Zinc</keyword>
<dbReference type="Gene3D" id="3.40.390.10">
    <property type="entry name" value="Collagenase (Catalytic Domain)"/>
    <property type="match status" value="1"/>
</dbReference>
<keyword evidence="2" id="KW-0479">Metal-binding</keyword>
<evidence type="ECO:0000256" key="4">
    <source>
        <dbReference type="ARBA" id="ARBA00022833"/>
    </source>
</evidence>
<proteinExistence type="predicted"/>
<evidence type="ECO:0000259" key="6">
    <source>
        <dbReference type="Pfam" id="PF00413"/>
    </source>
</evidence>
<dbReference type="Proteomes" id="UP001596406">
    <property type="component" value="Unassembled WGS sequence"/>
</dbReference>
<organism evidence="7 8">
    <name type="scientific">Halomarina ordinaria</name>
    <dbReference type="NCBI Taxonomy" id="3033939"/>
    <lineage>
        <taxon>Archaea</taxon>
        <taxon>Methanobacteriati</taxon>
        <taxon>Methanobacteriota</taxon>
        <taxon>Stenosarchaea group</taxon>
        <taxon>Halobacteria</taxon>
        <taxon>Halobacteriales</taxon>
        <taxon>Natronomonadaceae</taxon>
        <taxon>Halomarina</taxon>
    </lineage>
</organism>
<evidence type="ECO:0000256" key="1">
    <source>
        <dbReference type="ARBA" id="ARBA00022670"/>
    </source>
</evidence>
<dbReference type="InterPro" id="IPR001818">
    <property type="entry name" value="Pept_M10_metallopeptidase"/>
</dbReference>
<dbReference type="InterPro" id="IPR024079">
    <property type="entry name" value="MetalloPept_cat_dom_sf"/>
</dbReference>
<feature type="compositionally biased region" description="Basic and acidic residues" evidence="5">
    <location>
        <begin position="325"/>
        <end position="342"/>
    </location>
</feature>
<protein>
    <submittedName>
        <fullName evidence="7">Matrixin family metalloprotease</fullName>
        <ecNumber evidence="7">3.4.24.-</ecNumber>
    </submittedName>
</protein>
<accession>A0ABD5U8S0</accession>
<dbReference type="GO" id="GO:0046872">
    <property type="term" value="F:metal ion binding"/>
    <property type="evidence" value="ECO:0007669"/>
    <property type="project" value="UniProtKB-KW"/>
</dbReference>
<feature type="region of interest" description="Disordered" evidence="5">
    <location>
        <begin position="321"/>
        <end position="342"/>
    </location>
</feature>
<evidence type="ECO:0000313" key="7">
    <source>
        <dbReference type="EMBL" id="MFC6836932.1"/>
    </source>
</evidence>
<gene>
    <name evidence="7" type="ORF">ACFQHK_10465</name>
</gene>
<comment type="caution">
    <text evidence="7">The sequence shown here is derived from an EMBL/GenBank/DDBJ whole genome shotgun (WGS) entry which is preliminary data.</text>
</comment>
<evidence type="ECO:0000256" key="5">
    <source>
        <dbReference type="SAM" id="MobiDB-lite"/>
    </source>
</evidence>
<dbReference type="Pfam" id="PF00413">
    <property type="entry name" value="Peptidase_M10"/>
    <property type="match status" value="1"/>
</dbReference>
<dbReference type="EMBL" id="JBHSXM010000001">
    <property type="protein sequence ID" value="MFC6836932.1"/>
    <property type="molecule type" value="Genomic_DNA"/>
</dbReference>
<evidence type="ECO:0000313" key="8">
    <source>
        <dbReference type="Proteomes" id="UP001596406"/>
    </source>
</evidence>